<organism evidence="3 4">
    <name type="scientific">Pochonia chlamydosporia 170</name>
    <dbReference type="NCBI Taxonomy" id="1380566"/>
    <lineage>
        <taxon>Eukaryota</taxon>
        <taxon>Fungi</taxon>
        <taxon>Dikarya</taxon>
        <taxon>Ascomycota</taxon>
        <taxon>Pezizomycotina</taxon>
        <taxon>Sordariomycetes</taxon>
        <taxon>Hypocreomycetidae</taxon>
        <taxon>Hypocreales</taxon>
        <taxon>Clavicipitaceae</taxon>
        <taxon>Pochonia</taxon>
    </lineage>
</organism>
<dbReference type="KEGG" id="pchm:VFPPC_14175"/>
<evidence type="ECO:0000256" key="1">
    <source>
        <dbReference type="SAM" id="MobiDB-lite"/>
    </source>
</evidence>
<keyword evidence="4" id="KW-1185">Reference proteome</keyword>
<proteinExistence type="predicted"/>
<dbReference type="Proteomes" id="UP000078397">
    <property type="component" value="Unassembled WGS sequence"/>
</dbReference>
<reference evidence="3 4" key="1">
    <citation type="journal article" date="2016" name="PLoS Pathog.">
        <title>Biosynthesis of antibiotic leucinostatins in bio-control fungus Purpureocillium lilacinum and their inhibition on phytophthora revealed by genome mining.</title>
        <authorList>
            <person name="Wang G."/>
            <person name="Liu Z."/>
            <person name="Lin R."/>
            <person name="Li E."/>
            <person name="Mao Z."/>
            <person name="Ling J."/>
            <person name="Yang Y."/>
            <person name="Yin W.B."/>
            <person name="Xie B."/>
        </authorList>
    </citation>
    <scope>NUCLEOTIDE SEQUENCE [LARGE SCALE GENOMIC DNA]</scope>
    <source>
        <strain evidence="3">170</strain>
    </source>
</reference>
<dbReference type="OrthoDB" id="5521299at2759"/>
<feature type="region of interest" description="Disordered" evidence="1">
    <location>
        <begin position="275"/>
        <end position="296"/>
    </location>
</feature>
<dbReference type="EMBL" id="LSBJ02000007">
    <property type="protein sequence ID" value="OAQ62148.1"/>
    <property type="molecule type" value="Genomic_DNA"/>
</dbReference>
<accession>A0A179F9M8</accession>
<dbReference type="RefSeq" id="XP_018139852.1">
    <property type="nucleotide sequence ID" value="XM_018291945.1"/>
</dbReference>
<feature type="domain" description="LYR motif-containing protein Cup1-like N-terminal" evidence="2">
    <location>
        <begin position="17"/>
        <end position="98"/>
    </location>
</feature>
<protein>
    <submittedName>
        <fullName evidence="3">Complex 1 (LYR family) domain-containing protein</fullName>
    </submittedName>
</protein>
<evidence type="ECO:0000313" key="3">
    <source>
        <dbReference type="EMBL" id="OAQ62148.1"/>
    </source>
</evidence>
<dbReference type="AlphaFoldDB" id="A0A179F9M8"/>
<dbReference type="Pfam" id="PF20263">
    <property type="entry name" value="LYRM2-like"/>
    <property type="match status" value="1"/>
</dbReference>
<dbReference type="InterPro" id="IPR046896">
    <property type="entry name" value="Cup1-like_N"/>
</dbReference>
<sequence length="365" mass="42443">MPAPAYPLPKSLPPIQLYRHLLREVSYLPPAFRPVIASTLRTRFHKPQKDGVHTKSRLSHARSALRNLRAANSGDKMAMQNLMLTAFGRIGRRRRELMSILVMPGARRVPSDTKELESLMERARNEATPTPDRKPKHAFLDKWELPKLLRNLESQKQHQRETKHSTSWPNRAVKLLDPDQNVPKTNIWGNPPAESLVRTKRANWWKTHADKIMPPTRKWEWDLLQRLGNGAQEQGEWTVPHRRHYPSEEATSQVNEWNWESYATAPAARVELPRSMPRQRRTGQRDTGPYGGRERGKQVSNRWFRRAYNRTWQLTPTVVRNPDTNKETLVWGKPFDNLPTATAAQLGIFKGVDKRGNRIQERLEF</sequence>
<evidence type="ECO:0000313" key="4">
    <source>
        <dbReference type="Proteomes" id="UP000078397"/>
    </source>
</evidence>
<name>A0A179F9M8_METCM</name>
<dbReference type="GeneID" id="28855939"/>
<comment type="caution">
    <text evidence="3">The sequence shown here is derived from an EMBL/GenBank/DDBJ whole genome shotgun (WGS) entry which is preliminary data.</text>
</comment>
<evidence type="ECO:0000259" key="2">
    <source>
        <dbReference type="Pfam" id="PF20263"/>
    </source>
</evidence>
<gene>
    <name evidence="3" type="ORF">VFPPC_14175</name>
</gene>